<dbReference type="InterPro" id="IPR001352">
    <property type="entry name" value="RNase_HII/HIII"/>
</dbReference>
<evidence type="ECO:0000256" key="12">
    <source>
        <dbReference type="ARBA" id="ARBA00022801"/>
    </source>
</evidence>
<evidence type="ECO:0000256" key="6">
    <source>
        <dbReference type="ARBA" id="ARBA00012180"/>
    </source>
</evidence>
<keyword evidence="8 14" id="KW-0963">Cytoplasm</keyword>
<evidence type="ECO:0000313" key="19">
    <source>
        <dbReference type="EMBL" id="MDR7074547.1"/>
    </source>
</evidence>
<evidence type="ECO:0000256" key="10">
    <source>
        <dbReference type="ARBA" id="ARBA00022723"/>
    </source>
</evidence>
<dbReference type="NCBIfam" id="NF000595">
    <property type="entry name" value="PRK00015.1-3"/>
    <property type="match status" value="1"/>
</dbReference>
<gene>
    <name evidence="14" type="primary">rnhB</name>
    <name evidence="19" type="ORF">J2X07_003544</name>
</gene>
<dbReference type="Pfam" id="PF01351">
    <property type="entry name" value="RNase_HII"/>
    <property type="match status" value="1"/>
</dbReference>
<keyword evidence="12 14" id="KW-0378">Hydrolase</keyword>
<dbReference type="PANTHER" id="PTHR10954:SF18">
    <property type="entry name" value="RIBONUCLEASE HII"/>
    <property type="match status" value="1"/>
</dbReference>
<dbReference type="PANTHER" id="PTHR10954">
    <property type="entry name" value="RIBONUCLEASE H2 SUBUNIT A"/>
    <property type="match status" value="1"/>
</dbReference>
<evidence type="ECO:0000256" key="13">
    <source>
        <dbReference type="ARBA" id="ARBA00023211"/>
    </source>
</evidence>
<evidence type="ECO:0000256" key="2">
    <source>
        <dbReference type="ARBA" id="ARBA00001946"/>
    </source>
</evidence>
<feature type="binding site" evidence="14 15">
    <location>
        <position position="170"/>
    </location>
    <ligand>
        <name>a divalent metal cation</name>
        <dbReference type="ChEBI" id="CHEBI:60240"/>
    </ligand>
</feature>
<keyword evidence="17" id="KW-0175">Coiled coil</keyword>
<evidence type="ECO:0000256" key="5">
    <source>
        <dbReference type="ARBA" id="ARBA00007383"/>
    </source>
</evidence>
<keyword evidence="10 14" id="KW-0479">Metal-binding</keyword>
<comment type="caution">
    <text evidence="19">The sequence shown here is derived from an EMBL/GenBank/DDBJ whole genome shotgun (WGS) entry which is preliminary data.</text>
</comment>
<keyword evidence="20" id="KW-1185">Reference proteome</keyword>
<comment type="cofactor">
    <cofactor evidence="2">
        <name>Mg(2+)</name>
        <dbReference type="ChEBI" id="CHEBI:18420"/>
    </cofactor>
</comment>
<proteinExistence type="inferred from homology"/>
<feature type="binding site" evidence="14 15">
    <location>
        <position position="78"/>
    </location>
    <ligand>
        <name>a divalent metal cation</name>
        <dbReference type="ChEBI" id="CHEBI:60240"/>
    </ligand>
</feature>
<dbReference type="EC" id="3.1.26.4" evidence="6 14"/>
<sequence length="261" mass="29498">MKSSIKEWESALKSCQMDELPKLLKQLSEDERQGAKRLVEIHKKRINQYREEQERLKKISLFEKQCYQSGKKRVAGVDEVGRGPLAGPVVAAAVILPEGFTLEGINDSKKLSEKKRDTLYESIISNAVSYSVCLIEPLQIDEINIYQASKLAMTEAICKLYIEPDQLLIDAMEVPLPIDQMKIIKGDEKSISIAAASIVAKVTRDNYMKKLDEVYPHYGFKKNMGYGTKEHLEALRKFGATDVHRKSFNPVGDFIQITGSE</sequence>
<comment type="cofactor">
    <cofactor evidence="14 15">
        <name>Mn(2+)</name>
        <dbReference type="ChEBI" id="CHEBI:29035"/>
    </cofactor>
    <cofactor evidence="14 15">
        <name>Mg(2+)</name>
        <dbReference type="ChEBI" id="CHEBI:18420"/>
    </cofactor>
    <text evidence="14 15">Manganese or magnesium. Binds 1 divalent metal ion per monomer in the absence of substrate. May bind a second metal ion after substrate binding.</text>
</comment>
<comment type="catalytic activity">
    <reaction evidence="1 14 15 16">
        <text>Endonucleolytic cleavage to 5'-phosphomonoester.</text>
        <dbReference type="EC" id="3.1.26.4"/>
    </reaction>
</comment>
<feature type="binding site" evidence="14 15">
    <location>
        <position position="79"/>
    </location>
    <ligand>
        <name>a divalent metal cation</name>
        <dbReference type="ChEBI" id="CHEBI:60240"/>
    </ligand>
</feature>
<evidence type="ECO:0000256" key="3">
    <source>
        <dbReference type="ARBA" id="ARBA00004065"/>
    </source>
</evidence>
<dbReference type="InterPro" id="IPR036397">
    <property type="entry name" value="RNaseH_sf"/>
</dbReference>
<comment type="subcellular location">
    <subcellularLocation>
        <location evidence="4 14">Cytoplasm</location>
    </subcellularLocation>
</comment>
<reference evidence="19 20" key="1">
    <citation type="submission" date="2023-07" db="EMBL/GenBank/DDBJ databases">
        <title>Sorghum-associated microbial communities from plants grown in Nebraska, USA.</title>
        <authorList>
            <person name="Schachtman D."/>
        </authorList>
    </citation>
    <scope>NUCLEOTIDE SEQUENCE [LARGE SCALE GENOMIC DNA]</scope>
    <source>
        <strain evidence="19 20">BE211</strain>
    </source>
</reference>
<evidence type="ECO:0000256" key="11">
    <source>
        <dbReference type="ARBA" id="ARBA00022759"/>
    </source>
</evidence>
<evidence type="ECO:0000256" key="15">
    <source>
        <dbReference type="PROSITE-ProRule" id="PRU01319"/>
    </source>
</evidence>
<dbReference type="InterPro" id="IPR012337">
    <property type="entry name" value="RNaseH-like_sf"/>
</dbReference>
<dbReference type="Gene3D" id="3.30.420.10">
    <property type="entry name" value="Ribonuclease H-like superfamily/Ribonuclease H"/>
    <property type="match status" value="1"/>
</dbReference>
<comment type="function">
    <text evidence="3 14 16">Endonuclease that specifically degrades the RNA of RNA-DNA hybrids.</text>
</comment>
<keyword evidence="9 14" id="KW-0540">Nuclease</keyword>
<protein>
    <recommendedName>
        <fullName evidence="7 14">Ribonuclease HII</fullName>
        <shortName evidence="14">RNase HII</shortName>
        <ecNumber evidence="6 14">3.1.26.4</ecNumber>
    </recommendedName>
</protein>
<evidence type="ECO:0000256" key="7">
    <source>
        <dbReference type="ARBA" id="ARBA00019179"/>
    </source>
</evidence>
<evidence type="ECO:0000256" key="4">
    <source>
        <dbReference type="ARBA" id="ARBA00004496"/>
    </source>
</evidence>
<dbReference type="InterPro" id="IPR024567">
    <property type="entry name" value="RNase_HII/HIII_dom"/>
</dbReference>
<feature type="domain" description="RNase H type-2" evidence="18">
    <location>
        <begin position="72"/>
        <end position="260"/>
    </location>
</feature>
<evidence type="ECO:0000256" key="8">
    <source>
        <dbReference type="ARBA" id="ARBA00022490"/>
    </source>
</evidence>
<dbReference type="SUPFAM" id="SSF53098">
    <property type="entry name" value="Ribonuclease H-like"/>
    <property type="match status" value="1"/>
</dbReference>
<name>A0ABU1U513_9BACL</name>
<dbReference type="InterPro" id="IPR022898">
    <property type="entry name" value="RNase_HII"/>
</dbReference>
<organism evidence="19 20">
    <name type="scientific">Fictibacillus barbaricus</name>
    <dbReference type="NCBI Taxonomy" id="182136"/>
    <lineage>
        <taxon>Bacteria</taxon>
        <taxon>Bacillati</taxon>
        <taxon>Bacillota</taxon>
        <taxon>Bacilli</taxon>
        <taxon>Bacillales</taxon>
        <taxon>Fictibacillaceae</taxon>
        <taxon>Fictibacillus</taxon>
    </lineage>
</organism>
<dbReference type="CDD" id="cd07182">
    <property type="entry name" value="RNase_HII_bacteria_HII_like"/>
    <property type="match status" value="1"/>
</dbReference>
<comment type="similarity">
    <text evidence="5 14 16">Belongs to the RNase HII family.</text>
</comment>
<dbReference type="EMBL" id="JAVDWA010000008">
    <property type="protein sequence ID" value="MDR7074547.1"/>
    <property type="molecule type" value="Genomic_DNA"/>
</dbReference>
<feature type="coiled-coil region" evidence="17">
    <location>
        <begin position="32"/>
        <end position="59"/>
    </location>
</feature>
<accession>A0ABU1U513</accession>
<evidence type="ECO:0000256" key="9">
    <source>
        <dbReference type="ARBA" id="ARBA00022722"/>
    </source>
</evidence>
<dbReference type="HAMAP" id="MF_00052_B">
    <property type="entry name" value="RNase_HII_B"/>
    <property type="match status" value="1"/>
</dbReference>
<dbReference type="PROSITE" id="PS51975">
    <property type="entry name" value="RNASE_H_2"/>
    <property type="match status" value="1"/>
</dbReference>
<evidence type="ECO:0000256" key="1">
    <source>
        <dbReference type="ARBA" id="ARBA00000077"/>
    </source>
</evidence>
<keyword evidence="13 14" id="KW-0464">Manganese</keyword>
<keyword evidence="11 14" id="KW-0255">Endonuclease</keyword>
<dbReference type="NCBIfam" id="NF000594">
    <property type="entry name" value="PRK00015.1-1"/>
    <property type="match status" value="1"/>
</dbReference>
<evidence type="ECO:0000256" key="14">
    <source>
        <dbReference type="HAMAP-Rule" id="MF_00052"/>
    </source>
</evidence>
<dbReference type="Proteomes" id="UP001258181">
    <property type="component" value="Unassembled WGS sequence"/>
</dbReference>
<evidence type="ECO:0000256" key="16">
    <source>
        <dbReference type="RuleBase" id="RU003515"/>
    </source>
</evidence>
<evidence type="ECO:0000256" key="17">
    <source>
        <dbReference type="SAM" id="Coils"/>
    </source>
</evidence>
<dbReference type="RefSeq" id="WP_310261668.1">
    <property type="nucleotide sequence ID" value="NZ_JAVDWA010000008.1"/>
</dbReference>
<evidence type="ECO:0000259" key="18">
    <source>
        <dbReference type="PROSITE" id="PS51975"/>
    </source>
</evidence>
<evidence type="ECO:0000313" key="20">
    <source>
        <dbReference type="Proteomes" id="UP001258181"/>
    </source>
</evidence>
<dbReference type="GO" id="GO:0004523">
    <property type="term" value="F:RNA-DNA hybrid ribonuclease activity"/>
    <property type="evidence" value="ECO:0007669"/>
    <property type="project" value="UniProtKB-EC"/>
</dbReference>